<dbReference type="Pfam" id="PF00149">
    <property type="entry name" value="Metallophos"/>
    <property type="match status" value="1"/>
</dbReference>
<keyword evidence="2" id="KW-0547">Nucleotide-binding</keyword>
<keyword evidence="1" id="KW-0732">Signal</keyword>
<dbReference type="GO" id="GO:0008768">
    <property type="term" value="F:UDP-sugar diphosphatase activity"/>
    <property type="evidence" value="ECO:0007669"/>
    <property type="project" value="TreeGrafter"/>
</dbReference>
<comment type="similarity">
    <text evidence="2">Belongs to the 5'-nucleotidase family.</text>
</comment>
<evidence type="ECO:0000313" key="6">
    <source>
        <dbReference type="Proteomes" id="UP001156102"/>
    </source>
</evidence>
<dbReference type="CDD" id="cd00845">
    <property type="entry name" value="MPP_UshA_N_like"/>
    <property type="match status" value="1"/>
</dbReference>
<gene>
    <name evidence="5" type="ORF">NK662_14560</name>
</gene>
<dbReference type="Pfam" id="PF02872">
    <property type="entry name" value="5_nucleotid_C"/>
    <property type="match status" value="1"/>
</dbReference>
<reference evidence="5" key="1">
    <citation type="submission" date="2022-07" db="EMBL/GenBank/DDBJ databases">
        <authorList>
            <person name="Li W.-J."/>
            <person name="Deng Q.-Q."/>
        </authorList>
    </citation>
    <scope>NUCLEOTIDE SEQUENCE</scope>
    <source>
        <strain evidence="5">SYSU M60031</strain>
    </source>
</reference>
<dbReference type="AlphaFoldDB" id="A0AA41XB71"/>
<sequence length="441" mass="49227">MQQQKQHHLQHGEDVFVLDIGDHVDRFHPISEATYGKGNVALLNEAGYDFATIGNNEGITLDKAQLDDLYTEAHFPVLVANLYERDGSRPAWVKPYELRRTESGITIAFIGLTVAYNTFYSQLGWSVTDPMPELEEALRQVKGQADIVVVLSHLGRDADEYIGQHYDVDVVLGAHTHHLFETGLLVNGTLLCCTGKWGNYVGHVQLCMDADTKQVKGKQARVIASKLLGGHHKTEQALRQLEQNSVLSLQEQVAELPEELTVDWFTETPFAGMLADAVKEWCGTEIGMVNAGVLLESLPSGAVTKGDLHRICPHPINPCSMAVSGKILREVIIRARRPQTEQLEVKGFGFRGKVMGKMIYSGLEFTPDEIPGNKLLLREVLVNGEPLEPDRMYTIGTLDMFTFGYLFPELTHVPGTHYFLPETLRDVLRHKLVQHSSMNFS</sequence>
<evidence type="ECO:0000259" key="4">
    <source>
        <dbReference type="Pfam" id="PF02872"/>
    </source>
</evidence>
<dbReference type="InterPro" id="IPR029052">
    <property type="entry name" value="Metallo-depent_PP-like"/>
</dbReference>
<dbReference type="PIRSF" id="PIRSF036361">
    <property type="entry name" value="YunD"/>
    <property type="match status" value="1"/>
</dbReference>
<protein>
    <submittedName>
        <fullName evidence="5">Bifunctional metallophosphatase/5'-nucleotidase</fullName>
    </submittedName>
</protein>
<keyword evidence="6" id="KW-1185">Reference proteome</keyword>
<proteinExistence type="inferred from homology"/>
<evidence type="ECO:0000313" key="5">
    <source>
        <dbReference type="EMBL" id="MCP8969750.1"/>
    </source>
</evidence>
<evidence type="ECO:0000256" key="1">
    <source>
        <dbReference type="ARBA" id="ARBA00022729"/>
    </source>
</evidence>
<dbReference type="InterPro" id="IPR036907">
    <property type="entry name" value="5'-Nucleotdase_C_sf"/>
</dbReference>
<dbReference type="PANTHER" id="PTHR11575">
    <property type="entry name" value="5'-NUCLEOTIDASE-RELATED"/>
    <property type="match status" value="1"/>
</dbReference>
<dbReference type="PANTHER" id="PTHR11575:SF23">
    <property type="entry name" value="5-NUCLEOTIDASE FAMILY PROTEIN"/>
    <property type="match status" value="1"/>
</dbReference>
<keyword evidence="2" id="KW-0378">Hydrolase</keyword>
<accession>A0AA41XB71</accession>
<dbReference type="GO" id="GO:0030288">
    <property type="term" value="C:outer membrane-bounded periplasmic space"/>
    <property type="evidence" value="ECO:0007669"/>
    <property type="project" value="TreeGrafter"/>
</dbReference>
<feature type="domain" description="5'-Nucleotidase C-terminal" evidence="4">
    <location>
        <begin position="262"/>
        <end position="399"/>
    </location>
</feature>
<dbReference type="SUPFAM" id="SSF55816">
    <property type="entry name" value="5'-nucleotidase (syn. UDP-sugar hydrolase), C-terminal domain"/>
    <property type="match status" value="1"/>
</dbReference>
<dbReference type="InterPro" id="IPR008334">
    <property type="entry name" value="5'-Nucleotdase_C"/>
</dbReference>
<organism evidence="5 6">
    <name type="scientific">Ectobacillus ponti</name>
    <dbReference type="NCBI Taxonomy" id="2961894"/>
    <lineage>
        <taxon>Bacteria</taxon>
        <taxon>Bacillati</taxon>
        <taxon>Bacillota</taxon>
        <taxon>Bacilli</taxon>
        <taxon>Bacillales</taxon>
        <taxon>Bacillaceae</taxon>
        <taxon>Ectobacillus</taxon>
    </lineage>
</organism>
<dbReference type="InterPro" id="IPR011240">
    <property type="entry name" value="Pesterase_YunD"/>
</dbReference>
<feature type="domain" description="Calcineurin-like phosphoesterase" evidence="3">
    <location>
        <begin position="11"/>
        <end position="178"/>
    </location>
</feature>
<evidence type="ECO:0000256" key="2">
    <source>
        <dbReference type="RuleBase" id="RU362119"/>
    </source>
</evidence>
<dbReference type="Gene3D" id="3.60.21.10">
    <property type="match status" value="1"/>
</dbReference>
<dbReference type="Gene3D" id="3.90.780.10">
    <property type="entry name" value="5'-Nucleotidase, C-terminal domain"/>
    <property type="match status" value="1"/>
</dbReference>
<dbReference type="InterPro" id="IPR004843">
    <property type="entry name" value="Calcineurin-like_PHP"/>
</dbReference>
<name>A0AA41XB71_9BACI</name>
<evidence type="ECO:0000259" key="3">
    <source>
        <dbReference type="Pfam" id="PF00149"/>
    </source>
</evidence>
<dbReference type="GO" id="GO:0008253">
    <property type="term" value="F:5'-nucleotidase activity"/>
    <property type="evidence" value="ECO:0007669"/>
    <property type="project" value="TreeGrafter"/>
</dbReference>
<dbReference type="GO" id="GO:0000166">
    <property type="term" value="F:nucleotide binding"/>
    <property type="evidence" value="ECO:0007669"/>
    <property type="project" value="UniProtKB-KW"/>
</dbReference>
<dbReference type="SUPFAM" id="SSF56300">
    <property type="entry name" value="Metallo-dependent phosphatases"/>
    <property type="match status" value="1"/>
</dbReference>
<dbReference type="PRINTS" id="PR01607">
    <property type="entry name" value="APYRASEFAMLY"/>
</dbReference>
<dbReference type="GO" id="GO:0009166">
    <property type="term" value="P:nucleotide catabolic process"/>
    <property type="evidence" value="ECO:0007669"/>
    <property type="project" value="InterPro"/>
</dbReference>
<dbReference type="InterPro" id="IPR006179">
    <property type="entry name" value="5_nucleotidase/apyrase"/>
</dbReference>
<comment type="caution">
    <text evidence="5">The sequence shown here is derived from an EMBL/GenBank/DDBJ whole genome shotgun (WGS) entry which is preliminary data.</text>
</comment>
<dbReference type="Proteomes" id="UP001156102">
    <property type="component" value="Unassembled WGS sequence"/>
</dbReference>
<dbReference type="EMBL" id="JANCLT010000007">
    <property type="protein sequence ID" value="MCP8969750.1"/>
    <property type="molecule type" value="Genomic_DNA"/>
</dbReference>